<dbReference type="STRING" id="309801.trd_1832"/>
<feature type="signal peptide" evidence="5">
    <location>
        <begin position="1"/>
        <end position="39"/>
    </location>
</feature>
<accession>B9L1T2</accession>
<evidence type="ECO:0000256" key="2">
    <source>
        <dbReference type="ARBA" id="ARBA00022448"/>
    </source>
</evidence>
<evidence type="ECO:0000259" key="6">
    <source>
        <dbReference type="Pfam" id="PF12849"/>
    </source>
</evidence>
<dbReference type="SUPFAM" id="SSF53850">
    <property type="entry name" value="Periplasmic binding protein-like II"/>
    <property type="match status" value="1"/>
</dbReference>
<dbReference type="NCBIfam" id="TIGR02136">
    <property type="entry name" value="ptsS_2"/>
    <property type="match status" value="1"/>
</dbReference>
<dbReference type="CDD" id="cd13654">
    <property type="entry name" value="PBP2_phosphate_like_2"/>
    <property type="match status" value="1"/>
</dbReference>
<dbReference type="PANTHER" id="PTHR30570:SF1">
    <property type="entry name" value="PHOSPHATE-BINDING PROTEIN PSTS"/>
    <property type="match status" value="1"/>
</dbReference>
<feature type="compositionally biased region" description="Low complexity" evidence="4">
    <location>
        <begin position="39"/>
        <end position="83"/>
    </location>
</feature>
<dbReference type="OrthoDB" id="9790048at2"/>
<dbReference type="EMBL" id="CP001275">
    <property type="protein sequence ID" value="ACM04947.1"/>
    <property type="molecule type" value="Genomic_DNA"/>
</dbReference>
<dbReference type="eggNOG" id="COG0226">
    <property type="taxonomic scope" value="Bacteria"/>
</dbReference>
<sequence>MQERTTRLSRRQLIARLATLGATVPVASALIAACGGGQATPTPTTAPAAQPSPTPAAAAQPSPTAAVATTPAAQPTPTKPAQQLSGTITIDGSSTVFPISEAVAEEFQKKYPQVKVTVGISGTGGGFKKFCNKETDISDASRPIKDSEVEACQKSGREYIELPVAFDGLAVVVHPQNDWVDHLTVEELNLIWKPESQGVITRWNQVRPNWPDAPLNLYGAGTDSGTFDYFTEAINGKAGASRGDYTASEDDNVLVQGVAGDKNALGYFGLAYAIENKGRVKIVPIVNPKTGKPVEPNLETVKTGQYQPLSRPLFIYVARDQADRPEVQAFVEFYLDNAAELSQEVGYIPLPDEAYQLAKKRFQARKTGSVFKGVEVGVSIEDVLKREE</sequence>
<keyword evidence="3 5" id="KW-0732">Signal</keyword>
<protein>
    <submittedName>
        <fullName evidence="7">Phosphate ABC transporter, periplasmic phosphate-binding protein</fullName>
    </submittedName>
</protein>
<gene>
    <name evidence="7" type="primary">pstS</name>
    <name evidence="7" type="ordered locus">trd_1832</name>
</gene>
<feature type="domain" description="PBP" evidence="6">
    <location>
        <begin position="79"/>
        <end position="336"/>
    </location>
</feature>
<dbReference type="KEGG" id="tro:trd_1832"/>
<dbReference type="PROSITE" id="PS51318">
    <property type="entry name" value="TAT"/>
    <property type="match status" value="1"/>
</dbReference>
<reference evidence="7 8" key="1">
    <citation type="journal article" date="2009" name="PLoS ONE">
        <title>Complete genome sequence of the aerobic CO-oxidizing thermophile Thermomicrobium roseum.</title>
        <authorList>
            <person name="Wu D."/>
            <person name="Raymond J."/>
            <person name="Wu M."/>
            <person name="Chatterji S."/>
            <person name="Ren Q."/>
            <person name="Graham J.E."/>
            <person name="Bryant D.A."/>
            <person name="Robb F."/>
            <person name="Colman A."/>
            <person name="Tallon L.J."/>
            <person name="Badger J.H."/>
            <person name="Madupu R."/>
            <person name="Ward N.L."/>
            <person name="Eisen J.A."/>
        </authorList>
    </citation>
    <scope>NUCLEOTIDE SEQUENCE [LARGE SCALE GENOMIC DNA]</scope>
    <source>
        <strain evidence="8">ATCC 27502 / DSM 5159 / P-2</strain>
    </source>
</reference>
<dbReference type="GO" id="GO:0042301">
    <property type="term" value="F:phosphate ion binding"/>
    <property type="evidence" value="ECO:0007669"/>
    <property type="project" value="InterPro"/>
</dbReference>
<evidence type="ECO:0000256" key="1">
    <source>
        <dbReference type="ARBA" id="ARBA00008725"/>
    </source>
</evidence>
<dbReference type="InterPro" id="IPR011862">
    <property type="entry name" value="Phos-bd"/>
</dbReference>
<dbReference type="InterPro" id="IPR024370">
    <property type="entry name" value="PBP_domain"/>
</dbReference>
<dbReference type="Gene3D" id="3.40.190.10">
    <property type="entry name" value="Periplasmic binding protein-like II"/>
    <property type="match status" value="2"/>
</dbReference>
<dbReference type="FunFam" id="3.40.190.10:FF:000055">
    <property type="entry name" value="Phosphate ABC transporter, phosphate-binding protein"/>
    <property type="match status" value="1"/>
</dbReference>
<evidence type="ECO:0000256" key="3">
    <source>
        <dbReference type="ARBA" id="ARBA00022729"/>
    </source>
</evidence>
<evidence type="ECO:0000313" key="7">
    <source>
        <dbReference type="EMBL" id="ACM04947.1"/>
    </source>
</evidence>
<proteinExistence type="inferred from homology"/>
<dbReference type="Proteomes" id="UP000000447">
    <property type="component" value="Chromosome"/>
</dbReference>
<keyword evidence="2" id="KW-0813">Transport</keyword>
<keyword evidence="8" id="KW-1185">Reference proteome</keyword>
<evidence type="ECO:0000256" key="5">
    <source>
        <dbReference type="SAM" id="SignalP"/>
    </source>
</evidence>
<dbReference type="AlphaFoldDB" id="B9L1T2"/>
<dbReference type="PROSITE" id="PS51257">
    <property type="entry name" value="PROKAR_LIPOPROTEIN"/>
    <property type="match status" value="1"/>
</dbReference>
<dbReference type="PANTHER" id="PTHR30570">
    <property type="entry name" value="PERIPLASMIC PHOSPHATE BINDING COMPONENT OF PHOSPHATE ABC TRANSPORTER"/>
    <property type="match status" value="1"/>
</dbReference>
<dbReference type="InterPro" id="IPR050811">
    <property type="entry name" value="Phosphate_ABC_transporter"/>
</dbReference>
<feature type="region of interest" description="Disordered" evidence="4">
    <location>
        <begin position="37"/>
        <end position="87"/>
    </location>
</feature>
<dbReference type="RefSeq" id="WP_015922774.1">
    <property type="nucleotide sequence ID" value="NC_011959.1"/>
</dbReference>
<evidence type="ECO:0000256" key="4">
    <source>
        <dbReference type="SAM" id="MobiDB-lite"/>
    </source>
</evidence>
<organism evidence="7 8">
    <name type="scientific">Thermomicrobium roseum (strain ATCC 27502 / DSM 5159 / P-2)</name>
    <dbReference type="NCBI Taxonomy" id="309801"/>
    <lineage>
        <taxon>Bacteria</taxon>
        <taxon>Pseudomonadati</taxon>
        <taxon>Thermomicrobiota</taxon>
        <taxon>Thermomicrobia</taxon>
        <taxon>Thermomicrobiales</taxon>
        <taxon>Thermomicrobiaceae</taxon>
        <taxon>Thermomicrobium</taxon>
    </lineage>
</organism>
<dbReference type="InterPro" id="IPR006311">
    <property type="entry name" value="TAT_signal"/>
</dbReference>
<dbReference type="Pfam" id="PF12849">
    <property type="entry name" value="PBP_like_2"/>
    <property type="match status" value="1"/>
</dbReference>
<evidence type="ECO:0000313" key="8">
    <source>
        <dbReference type="Proteomes" id="UP000000447"/>
    </source>
</evidence>
<dbReference type="HOGENOM" id="CLU_026228_1_0_0"/>
<name>B9L1T2_THERP</name>
<comment type="similarity">
    <text evidence="1">Belongs to the PstS family.</text>
</comment>
<feature type="chain" id="PRO_5002886010" evidence="5">
    <location>
        <begin position="40"/>
        <end position="388"/>
    </location>
</feature>